<proteinExistence type="predicted"/>
<organism evidence="1">
    <name type="scientific">marine sediment metagenome</name>
    <dbReference type="NCBI Taxonomy" id="412755"/>
    <lineage>
        <taxon>unclassified sequences</taxon>
        <taxon>metagenomes</taxon>
        <taxon>ecological metagenomes</taxon>
    </lineage>
</organism>
<reference evidence="1" key="1">
    <citation type="journal article" date="2015" name="Nature">
        <title>Complex archaea that bridge the gap between prokaryotes and eukaryotes.</title>
        <authorList>
            <person name="Spang A."/>
            <person name="Saw J.H."/>
            <person name="Jorgensen S.L."/>
            <person name="Zaremba-Niedzwiedzka K."/>
            <person name="Martijn J."/>
            <person name="Lind A.E."/>
            <person name="van Eijk R."/>
            <person name="Schleper C."/>
            <person name="Guy L."/>
            <person name="Ettema T.J."/>
        </authorList>
    </citation>
    <scope>NUCLEOTIDE SEQUENCE</scope>
</reference>
<comment type="caution">
    <text evidence="1">The sequence shown here is derived from an EMBL/GenBank/DDBJ whole genome shotgun (WGS) entry which is preliminary data.</text>
</comment>
<name>A0A0F8YKS3_9ZZZZ</name>
<sequence>MRFSDVAVGKRVKFLESCGCIKKNSTGTRTAYSGIMIDRLLGNIEIFIRQADPLVEILEKAMQLKVKEIHNGIQLGNVSCNQLIRLLEAMGKLPRDTIGYLISGHQFVVVAGASFSAYTVNVSTPVEILKSGTLLLEIQCD</sequence>
<evidence type="ECO:0000313" key="1">
    <source>
        <dbReference type="EMBL" id="KKK81993.1"/>
    </source>
</evidence>
<accession>A0A0F8YKS3</accession>
<dbReference type="AlphaFoldDB" id="A0A0F8YKS3"/>
<dbReference type="EMBL" id="LAZR01052873">
    <property type="protein sequence ID" value="KKK81993.1"/>
    <property type="molecule type" value="Genomic_DNA"/>
</dbReference>
<protein>
    <submittedName>
        <fullName evidence="1">Uncharacterized protein</fullName>
    </submittedName>
</protein>
<gene>
    <name evidence="1" type="ORF">LCGC14_2807820</name>
</gene>